<accession>A0A918W552</accession>
<comment type="caution">
    <text evidence="2">The sequence shown here is derived from an EMBL/GenBank/DDBJ whole genome shotgun (WGS) entry which is preliminary data.</text>
</comment>
<dbReference type="RefSeq" id="WP_189452513.1">
    <property type="nucleotide sequence ID" value="NZ_BMYD01000001.1"/>
</dbReference>
<feature type="coiled-coil region" evidence="1">
    <location>
        <begin position="37"/>
        <end position="64"/>
    </location>
</feature>
<keyword evidence="3" id="KW-1185">Reference proteome</keyword>
<protein>
    <submittedName>
        <fullName evidence="2">Uncharacterized protein</fullName>
    </submittedName>
</protein>
<name>A0A918W552_9GAMM</name>
<gene>
    <name evidence="2" type="ORF">GCM10007067_02300</name>
</gene>
<dbReference type="EMBL" id="BMYD01000001">
    <property type="protein sequence ID" value="GHA69834.1"/>
    <property type="molecule type" value="Genomic_DNA"/>
</dbReference>
<keyword evidence="1" id="KW-0175">Coiled coil</keyword>
<evidence type="ECO:0000256" key="1">
    <source>
        <dbReference type="SAM" id="Coils"/>
    </source>
</evidence>
<proteinExistence type="predicted"/>
<sequence length="125" mass="13971">MTASLAVLILVALAAAVFVIVRLAQRRREPTPRQRIMRDVLDAADALESRLRVARAEIEAVAGEDGADPVGEAMREMLRQRLWLRDHAPTASLDQLAEVRASIETARSRIEHQLERIERARAPMA</sequence>
<dbReference type="Proteomes" id="UP000646426">
    <property type="component" value="Unassembled WGS sequence"/>
</dbReference>
<evidence type="ECO:0000313" key="2">
    <source>
        <dbReference type="EMBL" id="GHA69834.1"/>
    </source>
</evidence>
<dbReference type="AlphaFoldDB" id="A0A918W552"/>
<reference evidence="2" key="2">
    <citation type="submission" date="2020-09" db="EMBL/GenBank/DDBJ databases">
        <authorList>
            <person name="Sun Q."/>
            <person name="Kim S."/>
        </authorList>
    </citation>
    <scope>NUCLEOTIDE SEQUENCE</scope>
    <source>
        <strain evidence="2">KCTC 23077</strain>
    </source>
</reference>
<evidence type="ECO:0000313" key="3">
    <source>
        <dbReference type="Proteomes" id="UP000646426"/>
    </source>
</evidence>
<organism evidence="2 3">
    <name type="scientific">Cognatilysobacter bugurensis</name>
    <dbReference type="NCBI Taxonomy" id="543356"/>
    <lineage>
        <taxon>Bacteria</taxon>
        <taxon>Pseudomonadati</taxon>
        <taxon>Pseudomonadota</taxon>
        <taxon>Gammaproteobacteria</taxon>
        <taxon>Lysobacterales</taxon>
        <taxon>Lysobacteraceae</taxon>
        <taxon>Cognatilysobacter</taxon>
    </lineage>
</organism>
<reference evidence="2" key="1">
    <citation type="journal article" date="2014" name="Int. J. Syst. Evol. Microbiol.">
        <title>Complete genome sequence of Corynebacterium casei LMG S-19264T (=DSM 44701T), isolated from a smear-ripened cheese.</title>
        <authorList>
            <consortium name="US DOE Joint Genome Institute (JGI-PGF)"/>
            <person name="Walter F."/>
            <person name="Albersmeier A."/>
            <person name="Kalinowski J."/>
            <person name="Ruckert C."/>
        </authorList>
    </citation>
    <scope>NUCLEOTIDE SEQUENCE</scope>
    <source>
        <strain evidence="2">KCTC 23077</strain>
    </source>
</reference>